<gene>
    <name evidence="2" type="ORF">ACFO0S_12895</name>
</gene>
<keyword evidence="1" id="KW-0472">Membrane</keyword>
<comment type="caution">
    <text evidence="2">The sequence shown here is derived from an EMBL/GenBank/DDBJ whole genome shotgun (WGS) entry which is preliminary data.</text>
</comment>
<dbReference type="Proteomes" id="UP001595733">
    <property type="component" value="Unassembled WGS sequence"/>
</dbReference>
<keyword evidence="1" id="KW-1133">Transmembrane helix</keyword>
<dbReference type="RefSeq" id="WP_378142510.1">
    <property type="nucleotide sequence ID" value="NZ_JBHSEF010000026.1"/>
</dbReference>
<feature type="transmembrane region" description="Helical" evidence="1">
    <location>
        <begin position="64"/>
        <end position="84"/>
    </location>
</feature>
<evidence type="ECO:0000256" key="1">
    <source>
        <dbReference type="SAM" id="Phobius"/>
    </source>
</evidence>
<accession>A0ABV8UZ95</accession>
<dbReference type="EMBL" id="JBHSEF010000026">
    <property type="protein sequence ID" value="MFC4355951.1"/>
    <property type="molecule type" value="Genomic_DNA"/>
</dbReference>
<reference evidence="3" key="1">
    <citation type="journal article" date="2019" name="Int. J. Syst. Evol. Microbiol.">
        <title>The Global Catalogue of Microorganisms (GCM) 10K type strain sequencing project: providing services to taxonomists for standard genome sequencing and annotation.</title>
        <authorList>
            <consortium name="The Broad Institute Genomics Platform"/>
            <consortium name="The Broad Institute Genome Sequencing Center for Infectious Disease"/>
            <person name="Wu L."/>
            <person name="Ma J."/>
        </authorList>
    </citation>
    <scope>NUCLEOTIDE SEQUENCE [LARGE SCALE GENOMIC DNA]</scope>
    <source>
        <strain evidence="3">CCUG 50353</strain>
    </source>
</reference>
<dbReference type="PIRSF" id="PIRSF002599">
    <property type="entry name" value="Cold_shock_A"/>
    <property type="match status" value="1"/>
</dbReference>
<keyword evidence="1" id="KW-0812">Transmembrane</keyword>
<dbReference type="InterPro" id="IPR012156">
    <property type="entry name" value="Cold_shock_CspA"/>
</dbReference>
<sequence length="89" mass="10385">MEYIWIIIVIMSVITFFVMRYDKKQAQQRGQRVPENTLWLLALLGGGPGAYAGMQMFRHKTKHTSFRVGFLILAILQLFLILWINQQVS</sequence>
<keyword evidence="3" id="KW-1185">Reference proteome</keyword>
<evidence type="ECO:0000313" key="2">
    <source>
        <dbReference type="EMBL" id="MFC4355951.1"/>
    </source>
</evidence>
<dbReference type="Pfam" id="PF06961">
    <property type="entry name" value="DUF1294"/>
    <property type="match status" value="1"/>
</dbReference>
<protein>
    <submittedName>
        <fullName evidence="2">DUF1294 domain-containing protein</fullName>
    </submittedName>
</protein>
<proteinExistence type="predicted"/>
<evidence type="ECO:0000313" key="3">
    <source>
        <dbReference type="Proteomes" id="UP001595733"/>
    </source>
</evidence>
<feature type="transmembrane region" description="Helical" evidence="1">
    <location>
        <begin position="6"/>
        <end position="22"/>
    </location>
</feature>
<name>A0ABV8UZ95_9BACL</name>
<dbReference type="InterPro" id="IPR010718">
    <property type="entry name" value="DUF1294"/>
</dbReference>
<organism evidence="2 3">
    <name type="scientific">Chryseomicrobium palamuruense</name>
    <dbReference type="NCBI Taxonomy" id="682973"/>
    <lineage>
        <taxon>Bacteria</taxon>
        <taxon>Bacillati</taxon>
        <taxon>Bacillota</taxon>
        <taxon>Bacilli</taxon>
        <taxon>Bacillales</taxon>
        <taxon>Caryophanaceae</taxon>
        <taxon>Chryseomicrobium</taxon>
    </lineage>
</organism>